<dbReference type="Proteomes" id="UP000249522">
    <property type="component" value="Unassembled WGS sequence"/>
</dbReference>
<comment type="caution">
    <text evidence="4">The sequence shown here is derived from an EMBL/GenBank/DDBJ whole genome shotgun (WGS) entry which is preliminary data.</text>
</comment>
<dbReference type="SUPFAM" id="SSF51621">
    <property type="entry name" value="Phosphoenolpyruvate/pyruvate domain"/>
    <property type="match status" value="1"/>
</dbReference>
<dbReference type="Pfam" id="PF02896">
    <property type="entry name" value="PEP-utilizers_C"/>
    <property type="match status" value="1"/>
</dbReference>
<keyword evidence="5" id="KW-1185">Reference proteome</keyword>
<dbReference type="PANTHER" id="PTHR22931:SF9">
    <property type="entry name" value="PYRUVATE, PHOSPHATE DIKINASE 1, CHLOROPLASTIC"/>
    <property type="match status" value="1"/>
</dbReference>
<evidence type="ECO:0000313" key="4">
    <source>
        <dbReference type="EMBL" id="PZD96766.1"/>
    </source>
</evidence>
<accession>A0A2W1LC95</accession>
<gene>
    <name evidence="4" type="ORF">DNH61_06100</name>
</gene>
<dbReference type="Gene3D" id="3.20.20.60">
    <property type="entry name" value="Phosphoenolpyruvate-binding domains"/>
    <property type="match status" value="1"/>
</dbReference>
<evidence type="ECO:0000256" key="2">
    <source>
        <dbReference type="ARBA" id="ARBA00032883"/>
    </source>
</evidence>
<evidence type="ECO:0000256" key="1">
    <source>
        <dbReference type="ARBA" id="ARBA00020138"/>
    </source>
</evidence>
<protein>
    <recommendedName>
        <fullName evidence="1">Pyruvate, phosphate dikinase</fullName>
    </recommendedName>
    <alternativeName>
        <fullName evidence="2">Pyruvate, orthophosphate dikinase</fullName>
    </alternativeName>
</protein>
<dbReference type="RefSeq" id="WP_111145777.1">
    <property type="nucleotide sequence ID" value="NZ_QKRB01000036.1"/>
</dbReference>
<evidence type="ECO:0000259" key="3">
    <source>
        <dbReference type="Pfam" id="PF02896"/>
    </source>
</evidence>
<name>A0A2W1LC95_9BACL</name>
<dbReference type="OrthoDB" id="9765468at2"/>
<dbReference type="InterPro" id="IPR000121">
    <property type="entry name" value="PEP_util_C"/>
</dbReference>
<dbReference type="EMBL" id="QKRB01000036">
    <property type="protein sequence ID" value="PZD96766.1"/>
    <property type="molecule type" value="Genomic_DNA"/>
</dbReference>
<reference evidence="4 5" key="1">
    <citation type="submission" date="2018-06" db="EMBL/GenBank/DDBJ databases">
        <title>Paenibacillus imtechensis sp. nov.</title>
        <authorList>
            <person name="Pinnaka A.K."/>
            <person name="Singh H."/>
            <person name="Kaur M."/>
        </authorList>
    </citation>
    <scope>NUCLEOTIDE SEQUENCE [LARGE SCALE GENOMIC DNA]</scope>
    <source>
        <strain evidence="4 5">SMB1</strain>
    </source>
</reference>
<dbReference type="InterPro" id="IPR040442">
    <property type="entry name" value="Pyrv_kinase-like_dom_sf"/>
</dbReference>
<dbReference type="PANTHER" id="PTHR22931">
    <property type="entry name" value="PHOSPHOENOLPYRUVATE DIKINASE-RELATED"/>
    <property type="match status" value="1"/>
</dbReference>
<feature type="domain" description="PEP-utilising enzyme C-terminal" evidence="3">
    <location>
        <begin position="307"/>
        <end position="623"/>
    </location>
</feature>
<organism evidence="4 5">
    <name type="scientific">Paenibacillus sambharensis</name>
    <dbReference type="NCBI Taxonomy" id="1803190"/>
    <lineage>
        <taxon>Bacteria</taxon>
        <taxon>Bacillati</taxon>
        <taxon>Bacillota</taxon>
        <taxon>Bacilli</taxon>
        <taxon>Bacillales</taxon>
        <taxon>Paenibacillaceae</taxon>
        <taxon>Paenibacillus</taxon>
    </lineage>
</organism>
<dbReference type="GO" id="GO:0050242">
    <property type="term" value="F:pyruvate, phosphate dikinase activity"/>
    <property type="evidence" value="ECO:0007669"/>
    <property type="project" value="InterPro"/>
</dbReference>
<sequence>MLKLNEKTPFLTELDQLARRTKSPEDVLMHMKEEDLTNLLSASFVHVDQEKAVGTGESILPGDVSGQLVLDRDLGELLLAEADRRGTSVPIIYSRENGNLEDFHVLKASRGFFTSQKGRTTFCPVQASCEGVPTLIAVGCEYRRSDVLQPRTFRFEDGSELTVERPMHSLVFPGAELQEGDRVSMSGSSGLIFKGELEARPSDIFSLYDLLAECYLESLDTHGPAAAKHQLTSTAIYQNNRGFLTTVASSHEFQGFQLLKNKAREIAALKVFSTAHAAKTMALTKLFASDIAVVDGHIHIDFKESEYGLGLLRDERMWNQADDIDLMRIVFLGEGVIGPGYAGYKDSYLARFTDMVYDVFKVGTGAVAVVRLLCMPYNMIFHKTFDSAKFSAKYGLNDKAVADRVQVLAGESETYHGCRGVRVTVQREDICELWCEGVIQAAMRAYNEGVPVQVQVLLSMVTFPQEVDMFITTFEKVVARYDAQAVARGISVMIETSGSYHLAEDILDLSGDRVQVSGVLFGGNDFTAACLNMNRADSAASIIPEYIKLNIMSASPFQHLNEQIVGKAIVQTLKRTVILQRGNKRDYLMGLGGEVAGSWESVQWLSRHAAPHGLHYVSTPPDRMFFSLMASAQAALHTVYC</sequence>
<proteinExistence type="predicted"/>
<dbReference type="Gene3D" id="3.50.30.10">
    <property type="entry name" value="Phosphohistidine domain"/>
    <property type="match status" value="1"/>
</dbReference>
<dbReference type="AlphaFoldDB" id="A0A2W1LC95"/>
<dbReference type="InterPro" id="IPR010121">
    <property type="entry name" value="Pyruvate_phosphate_dikinase"/>
</dbReference>
<evidence type="ECO:0000313" key="5">
    <source>
        <dbReference type="Proteomes" id="UP000249522"/>
    </source>
</evidence>
<dbReference type="InterPro" id="IPR015813">
    <property type="entry name" value="Pyrv/PenolPyrv_kinase-like_dom"/>
</dbReference>